<dbReference type="PANTHER" id="PTHR11118">
    <property type="entry name" value="RNA-SPLICING LIGASE RTCB HOMOLOG"/>
    <property type="match status" value="1"/>
</dbReference>
<comment type="caution">
    <text evidence="12">The sequence shown here is derived from an EMBL/GenBank/DDBJ whole genome shotgun (WGS) entry which is preliminary data.</text>
</comment>
<keyword evidence="3" id="KW-0436">Ligase</keyword>
<dbReference type="GO" id="GO:0006396">
    <property type="term" value="P:RNA processing"/>
    <property type="evidence" value="ECO:0007669"/>
    <property type="project" value="InterPro"/>
</dbReference>
<dbReference type="InterPro" id="IPR001233">
    <property type="entry name" value="RtcB"/>
</dbReference>
<keyword evidence="5 11" id="KW-0547">Nucleotide-binding</keyword>
<sequence length="125" mass="14006">HRKGAVDSAEGATVIAGSRASLSYLVLPQGDQEICTGSLTHGAGRKWRRSDCKGRLRSRYRPEELIYTELGSRVICEDKELLYEEAPQAYKNIEVVVKDLQDADLIQIVATFRPVITYKVRKGEP</sequence>
<evidence type="ECO:0000256" key="2">
    <source>
        <dbReference type="ARBA" id="ARBA00012726"/>
    </source>
</evidence>
<dbReference type="GO" id="GO:0003972">
    <property type="term" value="F:RNA ligase (ATP) activity"/>
    <property type="evidence" value="ECO:0007669"/>
    <property type="project" value="TreeGrafter"/>
</dbReference>
<organism evidence="12 13">
    <name type="scientific">Tectimicrobiota bacterium</name>
    <dbReference type="NCBI Taxonomy" id="2528274"/>
    <lineage>
        <taxon>Bacteria</taxon>
        <taxon>Pseudomonadati</taxon>
        <taxon>Nitrospinota/Tectimicrobiota group</taxon>
        <taxon>Candidatus Tectimicrobiota</taxon>
    </lineage>
</organism>
<evidence type="ECO:0000256" key="10">
    <source>
        <dbReference type="PIRSR" id="PIRSR601233-1"/>
    </source>
</evidence>
<feature type="binding site" evidence="11">
    <location>
        <begin position="41"/>
        <end position="44"/>
    </location>
    <ligand>
        <name>GMP</name>
        <dbReference type="ChEBI" id="CHEBI:58115"/>
    </ligand>
</feature>
<comment type="cofactor">
    <cofactor evidence="1">
        <name>Mn(2+)</name>
        <dbReference type="ChEBI" id="CHEBI:29035"/>
    </cofactor>
</comment>
<evidence type="ECO:0000256" key="8">
    <source>
        <dbReference type="ARBA" id="ARBA00023211"/>
    </source>
</evidence>
<gene>
    <name evidence="12" type="ORF">HYY20_08755</name>
</gene>
<reference evidence="12" key="1">
    <citation type="submission" date="2020-07" db="EMBL/GenBank/DDBJ databases">
        <title>Huge and variable diversity of episymbiotic CPR bacteria and DPANN archaea in groundwater ecosystems.</title>
        <authorList>
            <person name="He C.Y."/>
            <person name="Keren R."/>
            <person name="Whittaker M."/>
            <person name="Farag I.F."/>
            <person name="Doudna J."/>
            <person name="Cate J.H.D."/>
            <person name="Banfield J.F."/>
        </authorList>
    </citation>
    <scope>NUCLEOTIDE SEQUENCE</scope>
    <source>
        <strain evidence="12">NC_groundwater_672_Ag_B-0.1um_62_36</strain>
    </source>
</reference>
<evidence type="ECO:0000256" key="11">
    <source>
        <dbReference type="PIRSR" id="PIRSR601233-2"/>
    </source>
</evidence>
<evidence type="ECO:0000256" key="1">
    <source>
        <dbReference type="ARBA" id="ARBA00001936"/>
    </source>
</evidence>
<evidence type="ECO:0000256" key="4">
    <source>
        <dbReference type="ARBA" id="ARBA00022723"/>
    </source>
</evidence>
<dbReference type="PANTHER" id="PTHR11118:SF1">
    <property type="entry name" value="RNA-SPLICING LIGASE RTCB HOMOLOG"/>
    <property type="match status" value="1"/>
</dbReference>
<name>A0A932FWX3_UNCTE</name>
<feature type="active site" description="GMP-histidine intermediate" evidence="10">
    <location>
        <position position="41"/>
    </location>
</feature>
<evidence type="ECO:0000313" key="12">
    <source>
        <dbReference type="EMBL" id="MBI2876958.1"/>
    </source>
</evidence>
<feature type="non-terminal residue" evidence="12">
    <location>
        <position position="1"/>
    </location>
</feature>
<evidence type="ECO:0000256" key="6">
    <source>
        <dbReference type="ARBA" id="ARBA00022800"/>
    </source>
</evidence>
<dbReference type="GO" id="GO:0170057">
    <property type="term" value="F:RNA ligase (GTP) activity"/>
    <property type="evidence" value="ECO:0007669"/>
    <property type="project" value="UniProtKB-EC"/>
</dbReference>
<dbReference type="Pfam" id="PF01139">
    <property type="entry name" value="RtcB"/>
    <property type="match status" value="1"/>
</dbReference>
<keyword evidence="7 11" id="KW-0342">GTP-binding</keyword>
<dbReference type="GO" id="GO:0046872">
    <property type="term" value="F:metal ion binding"/>
    <property type="evidence" value="ECO:0007669"/>
    <property type="project" value="UniProtKB-KW"/>
</dbReference>
<feature type="binding site" evidence="11">
    <location>
        <position position="119"/>
    </location>
    <ligand>
        <name>GMP</name>
        <dbReference type="ChEBI" id="CHEBI:58115"/>
    </ligand>
</feature>
<evidence type="ECO:0000256" key="3">
    <source>
        <dbReference type="ARBA" id="ARBA00022598"/>
    </source>
</evidence>
<dbReference type="GO" id="GO:0042245">
    <property type="term" value="P:RNA repair"/>
    <property type="evidence" value="ECO:0007669"/>
    <property type="project" value="UniProtKB-KW"/>
</dbReference>
<dbReference type="EMBL" id="JACPRF010000264">
    <property type="protein sequence ID" value="MBI2876958.1"/>
    <property type="molecule type" value="Genomic_DNA"/>
</dbReference>
<keyword evidence="6" id="KW-0692">RNA repair</keyword>
<accession>A0A932FWX3</accession>
<evidence type="ECO:0000256" key="7">
    <source>
        <dbReference type="ARBA" id="ARBA00023134"/>
    </source>
</evidence>
<dbReference type="Proteomes" id="UP000769766">
    <property type="component" value="Unassembled WGS sequence"/>
</dbReference>
<feature type="binding site" evidence="11">
    <location>
        <position position="23"/>
    </location>
    <ligand>
        <name>GMP</name>
        <dbReference type="ChEBI" id="CHEBI:58115"/>
    </ligand>
</feature>
<dbReference type="SUPFAM" id="SSF103365">
    <property type="entry name" value="Hypothetical protein PH1602"/>
    <property type="match status" value="1"/>
</dbReference>
<protein>
    <recommendedName>
        <fullName evidence="2">3'-phosphate/5'-hydroxy nucleic acid ligase</fullName>
        <ecNumber evidence="2">6.5.1.8</ecNumber>
    </recommendedName>
</protein>
<keyword evidence="8" id="KW-0464">Manganese</keyword>
<evidence type="ECO:0000256" key="5">
    <source>
        <dbReference type="ARBA" id="ARBA00022741"/>
    </source>
</evidence>
<keyword evidence="4" id="KW-0479">Metal-binding</keyword>
<dbReference type="GO" id="GO:0005525">
    <property type="term" value="F:GTP binding"/>
    <property type="evidence" value="ECO:0007669"/>
    <property type="project" value="UniProtKB-KW"/>
</dbReference>
<dbReference type="Gene3D" id="3.90.1860.10">
    <property type="entry name" value="tRNA-splicing ligase RtcB"/>
    <property type="match status" value="1"/>
</dbReference>
<dbReference type="EC" id="6.5.1.8" evidence="2"/>
<dbReference type="AlphaFoldDB" id="A0A932FWX3"/>
<evidence type="ECO:0000256" key="9">
    <source>
        <dbReference type="ARBA" id="ARBA00047746"/>
    </source>
</evidence>
<dbReference type="InterPro" id="IPR036025">
    <property type="entry name" value="RtcB-like_sf"/>
</dbReference>
<comment type="catalytic activity">
    <reaction evidence="9">
        <text>a 3'-end 3'-phospho-ribonucleotide-RNA + a 5'-end dephospho-ribonucleoside-RNA + GTP = a ribonucleotidyl-ribonucleotide-RNA + GMP + diphosphate</text>
        <dbReference type="Rhea" id="RHEA:68076"/>
        <dbReference type="Rhea" id="RHEA-COMP:10463"/>
        <dbReference type="Rhea" id="RHEA-COMP:13936"/>
        <dbReference type="Rhea" id="RHEA-COMP:17355"/>
        <dbReference type="ChEBI" id="CHEBI:33019"/>
        <dbReference type="ChEBI" id="CHEBI:37565"/>
        <dbReference type="ChEBI" id="CHEBI:58115"/>
        <dbReference type="ChEBI" id="CHEBI:83062"/>
        <dbReference type="ChEBI" id="CHEBI:138284"/>
        <dbReference type="ChEBI" id="CHEBI:173118"/>
        <dbReference type="EC" id="6.5.1.8"/>
    </reaction>
</comment>
<proteinExistence type="predicted"/>
<evidence type="ECO:0000313" key="13">
    <source>
        <dbReference type="Proteomes" id="UP000769766"/>
    </source>
</evidence>